<dbReference type="Gene3D" id="3.40.47.10">
    <property type="match status" value="2"/>
</dbReference>
<dbReference type="PANTHER" id="PTHR43775">
    <property type="entry name" value="FATTY ACID SYNTHASE"/>
    <property type="match status" value="1"/>
</dbReference>
<evidence type="ECO:0000256" key="3">
    <source>
        <dbReference type="ARBA" id="ARBA00022679"/>
    </source>
</evidence>
<proteinExistence type="predicted"/>
<dbReference type="Proteomes" id="UP001589609">
    <property type="component" value="Unassembled WGS sequence"/>
</dbReference>
<dbReference type="SUPFAM" id="SSF52151">
    <property type="entry name" value="FabD/lysophospholipase-like"/>
    <property type="match status" value="1"/>
</dbReference>
<dbReference type="InterPro" id="IPR001227">
    <property type="entry name" value="Ac_transferase_dom_sf"/>
</dbReference>
<dbReference type="InterPro" id="IPR020841">
    <property type="entry name" value="PKS_Beta-ketoAc_synthase_dom"/>
</dbReference>
<accession>A0ABV5WAS7</accession>
<dbReference type="Pfam" id="PF00109">
    <property type="entry name" value="ketoacyl-synt"/>
    <property type="match status" value="2"/>
</dbReference>
<dbReference type="InterPro" id="IPR014030">
    <property type="entry name" value="Ketoacyl_synth_N"/>
</dbReference>
<keyword evidence="1" id="KW-0596">Phosphopantetheine</keyword>
<dbReference type="Pfam" id="PF02801">
    <property type="entry name" value="Ketoacyl-synt_C"/>
    <property type="match status" value="2"/>
</dbReference>
<keyword evidence="6" id="KW-1185">Reference proteome</keyword>
<feature type="domain" description="Ketosynthase family 3 (KS3)" evidence="4">
    <location>
        <begin position="5"/>
        <end position="462"/>
    </location>
</feature>
<dbReference type="EMBL" id="JBHMAF010000008">
    <property type="protein sequence ID" value="MFB9757266.1"/>
    <property type="molecule type" value="Genomic_DNA"/>
</dbReference>
<dbReference type="Gene3D" id="1.10.1200.10">
    <property type="entry name" value="ACP-like"/>
    <property type="match status" value="1"/>
</dbReference>
<dbReference type="SMART" id="SM00825">
    <property type="entry name" value="PKS_KS"/>
    <property type="match status" value="2"/>
</dbReference>
<dbReference type="Pfam" id="PF16197">
    <property type="entry name" value="KAsynt_C_assoc"/>
    <property type="match status" value="1"/>
</dbReference>
<keyword evidence="3" id="KW-0808">Transferase</keyword>
<protein>
    <submittedName>
        <fullName evidence="5">Beta-ketoacyl synthase N-terminal-like domain-containing protein</fullName>
    </submittedName>
</protein>
<dbReference type="InterPro" id="IPR036736">
    <property type="entry name" value="ACP-like_sf"/>
</dbReference>
<evidence type="ECO:0000313" key="5">
    <source>
        <dbReference type="EMBL" id="MFB9757266.1"/>
    </source>
</evidence>
<dbReference type="CDD" id="cd00833">
    <property type="entry name" value="PKS"/>
    <property type="match status" value="2"/>
</dbReference>
<keyword evidence="2" id="KW-0597">Phosphoprotein</keyword>
<dbReference type="InterPro" id="IPR016035">
    <property type="entry name" value="Acyl_Trfase/lysoPLipase"/>
</dbReference>
<dbReference type="InterPro" id="IPR032821">
    <property type="entry name" value="PKS_assoc"/>
</dbReference>
<sequence length="1621" mass="177595">MNQYGKEIAVVGLGCVLPDAFTPQQFWENNRKGHTALRSLNVHHRWNWEVFHDSDPDAVDKTYTITAGAIENYEFDWKKFRIPPSEVQASSPMQFMILDAGAQALEGVRLLPTDRTGIYIGSIGSGWQKDTGLQIHRDVMLEALKVSSSFLSLPNNIQEKVIGSIKHSIGKSVNSAGVENLIVHSLASVACGRIAQYFDIKGPHVAVDAGYASSLAALEIGIRSLQEGSVDLSLVGGASEILTPLNMIAFSKLGGLSKSIIRPLDGEADGTLLGEGTAMFALKRLEDAVRDEEHIYAVIKGIGSSADGGGRSLLAPDHQGQALAMKRAYEDAHVDPKTISYIECHATGTQLGDVSEVKALSSFHEEASYRIILGSVKANIGHLGAAAGAAGLLRTILTLYHGLIPPQVSFHTSNLQMQLASTPFTVPLQPIALQPQDGTFLPRAGISSFAFGGINYHAVLEAYSSQYTACKTGVYSDFEEEPIAIIGMSGIFPDAADKETFWSNLLQGKDSVTEIPYERFDSELFYDSSRAVLEKSYTKLGGFLSHTERDPLKWRIPPSSVPYIDEAHQLALTCVEQALQNAGYDPNIWDGEQVSVMLGFLPYQTKKLLADVRVNYQEIRNIFARVLEEQEYIISPALQRCILDEAEQCFMDQRPKITEDTLAGYLGGLAAGRVAKHFNFKGTQLAIDGACCSTHLAFLAAVQSLRHKKSDVVLVGGINADMTPEFYVGGCGIQALSADGIRPFDARADGFVPGEGAGFFVLRRLSDAKRDGQNILALIRSVAATSDGKSGSILSPSLEGEASAMVQALRQARVSPEQVDYVECHGTGTVMGDATEIEALLKAYGTDRTKPLQIGSVKSNIGHLLAAAAIPAVMKTVFALREGVIPPSINIEVVNPKLNSTREIIQVVTSCERWETEYNEPRRAGVSGFGLGGANSHMILEEYKATATEQQFDSFLSHETSQCSNVLPIAVTQGASLSDCALSLLQAAQTLEKQPDEKYLLVIRRMQQAVPPMHPGLYRVAVVANNSRELLRKTRLLVTAVSKGINLNFLRQQGIFTAEIDPNLKVAVVFPGQGGQYPNMLREALEHFPLAAEFMAQVDEEYQVLCGRTLSSTFFTERSKDFQQTDEDIHCAVFAINCAMFTLLRAYGLEFDAAIGQSAGELAAFVAAEALSLRDALRVVRERTLSVLSLSTEDAGKMLTVYCSAMEAREYFKEVSGYCDISADNSPRMCIVSGETEAIRALRGIYEKAGIQTELLPVSHGYHSLLISHARKPYRSVLDTCTFYQPVYDIISTITGSSLRYLRVDDYPALLESQFVEPVRLQQAIENAHEAGMQLFIECGPKWAISTFISEILEGKDFYVQASLHPKIGEVEQIHRALACMFVHGKGRLTPVSANKERTVKSMEYKNQTSEETTAAAGLLQGVSKVVSGKGEDDATLLFLKSLRDMIDAFVQLKSGSKEVKVPVSESLRVVEEPTALQDAKQPQLEQQATVWKEPEKFSKRTEAVYAARKSFVNEEPPQPATESNVKKSTLLAEQDVRQVIVDRIVERTGYPADMLELDLDLEADLGIDTVKQVAILADARQHFGLEQESGFRVRDYHTLRKVITYFQTRLTEGKKPSFFE</sequence>
<dbReference type="RefSeq" id="WP_379947568.1">
    <property type="nucleotide sequence ID" value="NZ_JBHMAF010000008.1"/>
</dbReference>
<dbReference type="InterPro" id="IPR014031">
    <property type="entry name" value="Ketoacyl_synth_C"/>
</dbReference>
<dbReference type="InterPro" id="IPR016036">
    <property type="entry name" value="Malonyl_transacylase_ACP-bd"/>
</dbReference>
<evidence type="ECO:0000256" key="2">
    <source>
        <dbReference type="ARBA" id="ARBA00022553"/>
    </source>
</evidence>
<dbReference type="PANTHER" id="PTHR43775:SF37">
    <property type="entry name" value="SI:DKEY-61P9.11"/>
    <property type="match status" value="1"/>
</dbReference>
<dbReference type="InterPro" id="IPR014043">
    <property type="entry name" value="Acyl_transferase_dom"/>
</dbReference>
<reference evidence="5 6" key="1">
    <citation type="submission" date="2024-09" db="EMBL/GenBank/DDBJ databases">
        <authorList>
            <person name="Sun Q."/>
            <person name="Mori K."/>
        </authorList>
    </citation>
    <scope>NUCLEOTIDE SEQUENCE [LARGE SCALE GENOMIC DNA]</scope>
    <source>
        <strain evidence="5 6">JCM 11201</strain>
    </source>
</reference>
<dbReference type="SUPFAM" id="SSF53901">
    <property type="entry name" value="Thiolase-like"/>
    <property type="match status" value="2"/>
</dbReference>
<dbReference type="Gene3D" id="3.40.366.10">
    <property type="entry name" value="Malonyl-Coenzyme A Acyl Carrier Protein, domain 2"/>
    <property type="match status" value="1"/>
</dbReference>
<evidence type="ECO:0000313" key="6">
    <source>
        <dbReference type="Proteomes" id="UP001589609"/>
    </source>
</evidence>
<comment type="caution">
    <text evidence="5">The sequence shown here is derived from an EMBL/GenBank/DDBJ whole genome shotgun (WGS) entry which is preliminary data.</text>
</comment>
<dbReference type="InterPro" id="IPR016039">
    <property type="entry name" value="Thiolase-like"/>
</dbReference>
<organism evidence="5 6">
    <name type="scientific">Ectobacillus funiculus</name>
    <dbReference type="NCBI Taxonomy" id="137993"/>
    <lineage>
        <taxon>Bacteria</taxon>
        <taxon>Bacillati</taxon>
        <taxon>Bacillota</taxon>
        <taxon>Bacilli</taxon>
        <taxon>Bacillales</taxon>
        <taxon>Bacillaceae</taxon>
        <taxon>Ectobacillus</taxon>
    </lineage>
</organism>
<dbReference type="PROSITE" id="PS52004">
    <property type="entry name" value="KS3_2"/>
    <property type="match status" value="2"/>
</dbReference>
<evidence type="ECO:0000256" key="1">
    <source>
        <dbReference type="ARBA" id="ARBA00022450"/>
    </source>
</evidence>
<dbReference type="SMART" id="SM00827">
    <property type="entry name" value="PKS_AT"/>
    <property type="match status" value="1"/>
</dbReference>
<gene>
    <name evidence="5" type="ORF">ACFFMS_01685</name>
</gene>
<evidence type="ECO:0000259" key="4">
    <source>
        <dbReference type="PROSITE" id="PS52004"/>
    </source>
</evidence>
<dbReference type="SUPFAM" id="SSF55048">
    <property type="entry name" value="Probable ACP-binding domain of malonyl-CoA ACP transacylase"/>
    <property type="match status" value="1"/>
</dbReference>
<dbReference type="Pfam" id="PF00698">
    <property type="entry name" value="Acyl_transf_1"/>
    <property type="match status" value="1"/>
</dbReference>
<dbReference type="InterPro" id="IPR050091">
    <property type="entry name" value="PKS_NRPS_Biosynth_Enz"/>
</dbReference>
<name>A0ABV5WAS7_9BACI</name>
<feature type="domain" description="Ketosynthase family 3 (KS3)" evidence="4">
    <location>
        <begin position="480"/>
        <end position="942"/>
    </location>
</feature>
<dbReference type="SUPFAM" id="SSF47336">
    <property type="entry name" value="ACP-like"/>
    <property type="match status" value="1"/>
</dbReference>